<dbReference type="Proteomes" id="UP000299102">
    <property type="component" value="Unassembled WGS sequence"/>
</dbReference>
<dbReference type="Pfam" id="PF00078">
    <property type="entry name" value="RVT_1"/>
    <property type="match status" value="1"/>
</dbReference>
<gene>
    <name evidence="2" type="ORF">EVAR_37206_1</name>
</gene>
<organism evidence="2 3">
    <name type="scientific">Eumeta variegata</name>
    <name type="common">Bagworm moth</name>
    <name type="synonym">Eumeta japonica</name>
    <dbReference type="NCBI Taxonomy" id="151549"/>
    <lineage>
        <taxon>Eukaryota</taxon>
        <taxon>Metazoa</taxon>
        <taxon>Ecdysozoa</taxon>
        <taxon>Arthropoda</taxon>
        <taxon>Hexapoda</taxon>
        <taxon>Insecta</taxon>
        <taxon>Pterygota</taxon>
        <taxon>Neoptera</taxon>
        <taxon>Endopterygota</taxon>
        <taxon>Lepidoptera</taxon>
        <taxon>Glossata</taxon>
        <taxon>Ditrysia</taxon>
        <taxon>Tineoidea</taxon>
        <taxon>Psychidae</taxon>
        <taxon>Oiketicinae</taxon>
        <taxon>Eumeta</taxon>
    </lineage>
</organism>
<dbReference type="EMBL" id="BGZK01001495">
    <property type="protein sequence ID" value="GBP81080.1"/>
    <property type="molecule type" value="Genomic_DNA"/>
</dbReference>
<comment type="caution">
    <text evidence="2">The sequence shown here is derived from an EMBL/GenBank/DDBJ whole genome shotgun (WGS) entry which is preliminary data.</text>
</comment>
<dbReference type="OrthoDB" id="8058536at2759"/>
<keyword evidence="3" id="KW-1185">Reference proteome</keyword>
<evidence type="ECO:0000259" key="1">
    <source>
        <dbReference type="Pfam" id="PF00078"/>
    </source>
</evidence>
<name>A0A4C1Z0M2_EUMVA</name>
<dbReference type="InterPro" id="IPR000477">
    <property type="entry name" value="RT_dom"/>
</dbReference>
<evidence type="ECO:0000313" key="3">
    <source>
        <dbReference type="Proteomes" id="UP000299102"/>
    </source>
</evidence>
<sequence length="108" mass="12197">MCQVKAYSSQEEVRRIAQLLLPNTWLRTDWSGLPRSCGLLANSQYGFRKGRSTVDSLNIFTSDIRVFFSQGKFVTGTFLDASSAYDKVQLPILGTKLHKLKVPVRLTQ</sequence>
<reference evidence="2 3" key="1">
    <citation type="journal article" date="2019" name="Commun. Biol.">
        <title>The bagworm genome reveals a unique fibroin gene that provides high tensile strength.</title>
        <authorList>
            <person name="Kono N."/>
            <person name="Nakamura H."/>
            <person name="Ohtoshi R."/>
            <person name="Tomita M."/>
            <person name="Numata K."/>
            <person name="Arakawa K."/>
        </authorList>
    </citation>
    <scope>NUCLEOTIDE SEQUENCE [LARGE SCALE GENOMIC DNA]</scope>
</reference>
<feature type="domain" description="Reverse transcriptase" evidence="1">
    <location>
        <begin position="39"/>
        <end position="103"/>
    </location>
</feature>
<accession>A0A4C1Z0M2</accession>
<dbReference type="AlphaFoldDB" id="A0A4C1Z0M2"/>
<proteinExistence type="predicted"/>
<protein>
    <recommendedName>
        <fullName evidence="1">Reverse transcriptase domain-containing protein</fullName>
    </recommendedName>
</protein>
<evidence type="ECO:0000313" key="2">
    <source>
        <dbReference type="EMBL" id="GBP81080.1"/>
    </source>
</evidence>